<dbReference type="OrthoDB" id="10257284at2759"/>
<dbReference type="Pfam" id="PF00328">
    <property type="entry name" value="His_Phos_2"/>
    <property type="match status" value="1"/>
</dbReference>
<evidence type="ECO:0000256" key="2">
    <source>
        <dbReference type="ARBA" id="ARBA00012632"/>
    </source>
</evidence>
<dbReference type="InterPro" id="IPR029033">
    <property type="entry name" value="His_PPase_superfam"/>
</dbReference>
<evidence type="ECO:0000313" key="5">
    <source>
        <dbReference type="Proteomes" id="UP000225277"/>
    </source>
</evidence>
<name>A0A2D3V8K6_9PEZI</name>
<accession>A0A2D3V8K6</accession>
<protein>
    <recommendedName>
        <fullName evidence="2">3-phytase</fullName>
        <ecNumber evidence="2">3.1.3.8</ecNumber>
    </recommendedName>
</protein>
<dbReference type="EC" id="3.1.3.8" evidence="2"/>
<organism evidence="4 5">
    <name type="scientific">Ramularia collo-cygni</name>
    <dbReference type="NCBI Taxonomy" id="112498"/>
    <lineage>
        <taxon>Eukaryota</taxon>
        <taxon>Fungi</taxon>
        <taxon>Dikarya</taxon>
        <taxon>Ascomycota</taxon>
        <taxon>Pezizomycotina</taxon>
        <taxon>Dothideomycetes</taxon>
        <taxon>Dothideomycetidae</taxon>
        <taxon>Mycosphaerellales</taxon>
        <taxon>Mycosphaerellaceae</taxon>
        <taxon>Ramularia</taxon>
    </lineage>
</organism>
<dbReference type="STRING" id="112498.A0A2D3V8K6"/>
<keyword evidence="3" id="KW-0378">Hydrolase</keyword>
<sequence>MTTLTPRPPYSEEELSRLYPSHLRLEQVQILLRHGERTPVSARFQASGLHGSWPYCRAANELKSAVFAADGACDTLSWQRRLETLGKNDAPHLAVGPGGEVDAICQPGELTDRGRETTLSLGQRLRTLYIHQLALLPPFLSQSTQSTIHLRATPIQRALESVQQTYVGLYPPASRSPALPPTPIIQRSITDETLFPNERGCPRFAELAHAFANRAAERWNGSEEMKMLNKRLGKHMPPATPEVKVDGHPRLSGIMDSINATLAHGPATRLPSEFYEQQVRDTIDKICVEEWFGGYEESLEYRKLGIGGLVGDLTQRMVEHVTAKDEEEKWKMSLSGCHDTTIAATLTALGGFRTKSDKWPNFTSSIAFELFARKEDTGATAGKKGWFAKKGSSDPRAKWEDMSQEQRERLQGKFVRIRYNDKVVTLPGCKGEGRHLEGDESFCTLEAFKQVADRFTPQDWRGECRTGLGTSAFGQVEMPVGVVEQ</sequence>
<gene>
    <name evidence="4" type="ORF">RCC_04769</name>
</gene>
<keyword evidence="5" id="KW-1185">Reference proteome</keyword>
<dbReference type="CDD" id="cd07061">
    <property type="entry name" value="HP_HAP_like"/>
    <property type="match status" value="1"/>
</dbReference>
<dbReference type="AlphaFoldDB" id="A0A2D3V8K6"/>
<evidence type="ECO:0000313" key="4">
    <source>
        <dbReference type="EMBL" id="CZT18924.1"/>
    </source>
</evidence>
<comment type="similarity">
    <text evidence="1">Belongs to the histidine acid phosphatase family.</text>
</comment>
<reference evidence="4 5" key="1">
    <citation type="submission" date="2016-03" db="EMBL/GenBank/DDBJ databases">
        <authorList>
            <person name="Ploux O."/>
        </authorList>
    </citation>
    <scope>NUCLEOTIDE SEQUENCE [LARGE SCALE GENOMIC DNA]</scope>
    <source>
        <strain evidence="4 5">URUG2</strain>
    </source>
</reference>
<proteinExistence type="inferred from homology"/>
<dbReference type="InterPro" id="IPR000560">
    <property type="entry name" value="His_Pase_clade-2"/>
</dbReference>
<dbReference type="RefSeq" id="XP_023625814.1">
    <property type="nucleotide sequence ID" value="XM_023770046.1"/>
</dbReference>
<dbReference type="PANTHER" id="PTHR11567:SF110">
    <property type="entry name" value="2-PHOSPHOXYLOSE PHOSPHATASE 1"/>
    <property type="match status" value="1"/>
</dbReference>
<dbReference type="PROSITE" id="PS00616">
    <property type="entry name" value="HIS_ACID_PHOSPHAT_1"/>
    <property type="match status" value="1"/>
</dbReference>
<dbReference type="InterPro" id="IPR033379">
    <property type="entry name" value="Acid_Pase_AS"/>
</dbReference>
<dbReference type="SUPFAM" id="SSF53254">
    <property type="entry name" value="Phosphoglycerate mutase-like"/>
    <property type="match status" value="1"/>
</dbReference>
<dbReference type="Proteomes" id="UP000225277">
    <property type="component" value="Unassembled WGS sequence"/>
</dbReference>
<dbReference type="PANTHER" id="PTHR11567">
    <property type="entry name" value="ACID PHOSPHATASE-RELATED"/>
    <property type="match status" value="1"/>
</dbReference>
<dbReference type="EMBL" id="FJUY01000006">
    <property type="protein sequence ID" value="CZT18924.1"/>
    <property type="molecule type" value="Genomic_DNA"/>
</dbReference>
<dbReference type="GeneID" id="35599938"/>
<dbReference type="GO" id="GO:0016158">
    <property type="term" value="F:inositol hexakisphosphate 3-phosphatase activity"/>
    <property type="evidence" value="ECO:0007669"/>
    <property type="project" value="UniProtKB-EC"/>
</dbReference>
<evidence type="ECO:0000256" key="1">
    <source>
        <dbReference type="ARBA" id="ARBA00005375"/>
    </source>
</evidence>
<evidence type="ECO:0000256" key="3">
    <source>
        <dbReference type="ARBA" id="ARBA00022801"/>
    </source>
</evidence>
<dbReference type="Gene3D" id="3.40.50.1240">
    <property type="entry name" value="Phosphoglycerate mutase-like"/>
    <property type="match status" value="1"/>
</dbReference>
<dbReference type="InterPro" id="IPR050645">
    <property type="entry name" value="Histidine_acid_phosphatase"/>
</dbReference>